<sequence>NEGRSQRVKQKKKNKRMQLDSEKSPAEHLFLKILNRLDKLEA</sequence>
<evidence type="ECO:0000313" key="2">
    <source>
        <dbReference type="Proteomes" id="UP000789920"/>
    </source>
</evidence>
<organism evidence="1 2">
    <name type="scientific">Racocetra persica</name>
    <dbReference type="NCBI Taxonomy" id="160502"/>
    <lineage>
        <taxon>Eukaryota</taxon>
        <taxon>Fungi</taxon>
        <taxon>Fungi incertae sedis</taxon>
        <taxon>Mucoromycota</taxon>
        <taxon>Glomeromycotina</taxon>
        <taxon>Glomeromycetes</taxon>
        <taxon>Diversisporales</taxon>
        <taxon>Gigasporaceae</taxon>
        <taxon>Racocetra</taxon>
    </lineage>
</organism>
<proteinExistence type="predicted"/>
<dbReference type="EMBL" id="CAJVQC010059623">
    <property type="protein sequence ID" value="CAG8799950.1"/>
    <property type="molecule type" value="Genomic_DNA"/>
</dbReference>
<reference evidence="1" key="1">
    <citation type="submission" date="2021-06" db="EMBL/GenBank/DDBJ databases">
        <authorList>
            <person name="Kallberg Y."/>
            <person name="Tangrot J."/>
            <person name="Rosling A."/>
        </authorList>
    </citation>
    <scope>NUCLEOTIDE SEQUENCE</scope>
    <source>
        <strain evidence="1">MA461A</strain>
    </source>
</reference>
<comment type="caution">
    <text evidence="1">The sequence shown here is derived from an EMBL/GenBank/DDBJ whole genome shotgun (WGS) entry which is preliminary data.</text>
</comment>
<protein>
    <submittedName>
        <fullName evidence="1">28506_t:CDS:1</fullName>
    </submittedName>
</protein>
<evidence type="ECO:0000313" key="1">
    <source>
        <dbReference type="EMBL" id="CAG8799950.1"/>
    </source>
</evidence>
<feature type="non-terminal residue" evidence="1">
    <location>
        <position position="1"/>
    </location>
</feature>
<gene>
    <name evidence="1" type="ORF">RPERSI_LOCUS20823</name>
</gene>
<accession>A0ACA9RPA0</accession>
<dbReference type="Proteomes" id="UP000789920">
    <property type="component" value="Unassembled WGS sequence"/>
</dbReference>
<name>A0ACA9RPA0_9GLOM</name>
<keyword evidence="2" id="KW-1185">Reference proteome</keyword>